<evidence type="ECO:0000313" key="2">
    <source>
        <dbReference type="Proteomes" id="UP000184356"/>
    </source>
</evidence>
<dbReference type="RefSeq" id="XP_040695982.1">
    <property type="nucleotide sequence ID" value="XM_040843324.1"/>
</dbReference>
<evidence type="ECO:0000313" key="1">
    <source>
        <dbReference type="EMBL" id="OJJ52176.1"/>
    </source>
</evidence>
<sequence>MAGKIDINNDIYKLSARPFILEREGDYDRAIKAYQNAIQILDMSIEKFKKMKAPRLNRKMFERQVQIHRDRLAYLQTLKLKGSFDDVVRPPTVLDAIDCLARNDGDSSPWTLSQMRQALHQHRLATIEDTDPKAKEAPSYLKPILEAADSTQIPFFSLSLPATAEPLIYRISQDSEFVELGARSYWYFVKDSTNAHVLYALQAVWSDQVPITEAVLRRSGEFLPQVGAVGVQIRKTAGGSFRLVTSTVPDIGKIIEIPDRETKSKDWSPRRFQYGGRNFVWKSGRTDGKSKSADGGLFRPFAWEALYETRRVWAKNGSQTGKMEDETVGPCLCWGEKGGQNGAAHSIFMNPGLDLHFREHLLAAQLGRFVRCKNPPAKDSKGVEAVAAGDTILSILQIASS</sequence>
<dbReference type="EMBL" id="KV878604">
    <property type="protein sequence ID" value="OJJ52176.1"/>
    <property type="molecule type" value="Genomic_DNA"/>
</dbReference>
<dbReference type="VEuPathDB" id="FungiDB:ASPSYDRAFT_165092"/>
<keyword evidence="2" id="KW-1185">Reference proteome</keyword>
<protein>
    <recommendedName>
        <fullName evidence="3">MIT domain-containing protein</fullName>
    </recommendedName>
</protein>
<dbReference type="STRING" id="1036612.A0A1L9SYE5"/>
<name>A0A1L9SYE5_9EURO</name>
<gene>
    <name evidence="1" type="ORF">ASPSYDRAFT_165092</name>
</gene>
<dbReference type="Proteomes" id="UP000184356">
    <property type="component" value="Unassembled WGS sequence"/>
</dbReference>
<accession>A0A1L9SYE5</accession>
<organism evidence="1 2">
    <name type="scientific">Aspergillus sydowii CBS 593.65</name>
    <dbReference type="NCBI Taxonomy" id="1036612"/>
    <lineage>
        <taxon>Eukaryota</taxon>
        <taxon>Fungi</taxon>
        <taxon>Dikarya</taxon>
        <taxon>Ascomycota</taxon>
        <taxon>Pezizomycotina</taxon>
        <taxon>Eurotiomycetes</taxon>
        <taxon>Eurotiomycetidae</taxon>
        <taxon>Eurotiales</taxon>
        <taxon>Aspergillaceae</taxon>
        <taxon>Aspergillus</taxon>
        <taxon>Aspergillus subgen. Nidulantes</taxon>
    </lineage>
</organism>
<dbReference type="GeneID" id="63759397"/>
<proteinExistence type="predicted"/>
<reference evidence="2" key="1">
    <citation type="journal article" date="2017" name="Genome Biol.">
        <title>Comparative genomics reveals high biological diversity and specific adaptations in the industrially and medically important fungal genus Aspergillus.</title>
        <authorList>
            <person name="de Vries R.P."/>
            <person name="Riley R."/>
            <person name="Wiebenga A."/>
            <person name="Aguilar-Osorio G."/>
            <person name="Amillis S."/>
            <person name="Uchima C.A."/>
            <person name="Anderluh G."/>
            <person name="Asadollahi M."/>
            <person name="Askin M."/>
            <person name="Barry K."/>
            <person name="Battaglia E."/>
            <person name="Bayram O."/>
            <person name="Benocci T."/>
            <person name="Braus-Stromeyer S.A."/>
            <person name="Caldana C."/>
            <person name="Canovas D."/>
            <person name="Cerqueira G.C."/>
            <person name="Chen F."/>
            <person name="Chen W."/>
            <person name="Choi C."/>
            <person name="Clum A."/>
            <person name="Dos Santos R.A."/>
            <person name="Damasio A.R."/>
            <person name="Diallinas G."/>
            <person name="Emri T."/>
            <person name="Fekete E."/>
            <person name="Flipphi M."/>
            <person name="Freyberg S."/>
            <person name="Gallo A."/>
            <person name="Gournas C."/>
            <person name="Habgood R."/>
            <person name="Hainaut M."/>
            <person name="Harispe M.L."/>
            <person name="Henrissat B."/>
            <person name="Hilden K.S."/>
            <person name="Hope R."/>
            <person name="Hossain A."/>
            <person name="Karabika E."/>
            <person name="Karaffa L."/>
            <person name="Karanyi Z."/>
            <person name="Krasevec N."/>
            <person name="Kuo A."/>
            <person name="Kusch H."/>
            <person name="LaButti K."/>
            <person name="Lagendijk E.L."/>
            <person name="Lapidus A."/>
            <person name="Levasseur A."/>
            <person name="Lindquist E."/>
            <person name="Lipzen A."/>
            <person name="Logrieco A.F."/>
            <person name="MacCabe A."/>
            <person name="Maekelae M.R."/>
            <person name="Malavazi I."/>
            <person name="Melin P."/>
            <person name="Meyer V."/>
            <person name="Mielnichuk N."/>
            <person name="Miskei M."/>
            <person name="Molnar A.P."/>
            <person name="Mule G."/>
            <person name="Ngan C.Y."/>
            <person name="Orejas M."/>
            <person name="Orosz E."/>
            <person name="Ouedraogo J.P."/>
            <person name="Overkamp K.M."/>
            <person name="Park H.-S."/>
            <person name="Perrone G."/>
            <person name="Piumi F."/>
            <person name="Punt P.J."/>
            <person name="Ram A.F."/>
            <person name="Ramon A."/>
            <person name="Rauscher S."/>
            <person name="Record E."/>
            <person name="Riano-Pachon D.M."/>
            <person name="Robert V."/>
            <person name="Roehrig J."/>
            <person name="Ruller R."/>
            <person name="Salamov A."/>
            <person name="Salih N.S."/>
            <person name="Samson R.A."/>
            <person name="Sandor E."/>
            <person name="Sanguinetti M."/>
            <person name="Schuetze T."/>
            <person name="Sepcic K."/>
            <person name="Shelest E."/>
            <person name="Sherlock G."/>
            <person name="Sophianopoulou V."/>
            <person name="Squina F.M."/>
            <person name="Sun H."/>
            <person name="Susca A."/>
            <person name="Todd R.B."/>
            <person name="Tsang A."/>
            <person name="Unkles S.E."/>
            <person name="van de Wiele N."/>
            <person name="van Rossen-Uffink D."/>
            <person name="Oliveira J.V."/>
            <person name="Vesth T.C."/>
            <person name="Visser J."/>
            <person name="Yu J.-H."/>
            <person name="Zhou M."/>
            <person name="Andersen M.R."/>
            <person name="Archer D.B."/>
            <person name="Baker S.E."/>
            <person name="Benoit I."/>
            <person name="Brakhage A.A."/>
            <person name="Braus G.H."/>
            <person name="Fischer R."/>
            <person name="Frisvad J.C."/>
            <person name="Goldman G.H."/>
            <person name="Houbraken J."/>
            <person name="Oakley B."/>
            <person name="Pocsi I."/>
            <person name="Scazzocchio C."/>
            <person name="Seiboth B."/>
            <person name="vanKuyk P.A."/>
            <person name="Wortman J."/>
            <person name="Dyer P.S."/>
            <person name="Grigoriev I.V."/>
        </authorList>
    </citation>
    <scope>NUCLEOTIDE SEQUENCE [LARGE SCALE GENOMIC DNA]</scope>
    <source>
        <strain evidence="2">CBS 593.65</strain>
    </source>
</reference>
<dbReference type="AlphaFoldDB" id="A0A1L9SYE5"/>
<evidence type="ECO:0008006" key="3">
    <source>
        <dbReference type="Google" id="ProtNLM"/>
    </source>
</evidence>
<dbReference type="OrthoDB" id="5120991at2759"/>